<dbReference type="InterPro" id="IPR046623">
    <property type="entry name" value="DUF6536"/>
</dbReference>
<name>A0A1L9VS33_ASPGL</name>
<dbReference type="RefSeq" id="XP_022403410.1">
    <property type="nucleotide sequence ID" value="XM_022550078.1"/>
</dbReference>
<gene>
    <name evidence="3" type="ORF">ASPGLDRAFT_80648</name>
</gene>
<accession>A0A1L9VS33</accession>
<dbReference type="VEuPathDB" id="FungiDB:ASPGLDRAFT_80648"/>
<evidence type="ECO:0000313" key="3">
    <source>
        <dbReference type="EMBL" id="OJJ86721.1"/>
    </source>
</evidence>
<organism evidence="3 4">
    <name type="scientific">Aspergillus glaucus CBS 516.65</name>
    <dbReference type="NCBI Taxonomy" id="1160497"/>
    <lineage>
        <taxon>Eukaryota</taxon>
        <taxon>Fungi</taxon>
        <taxon>Dikarya</taxon>
        <taxon>Ascomycota</taxon>
        <taxon>Pezizomycotina</taxon>
        <taxon>Eurotiomycetes</taxon>
        <taxon>Eurotiomycetidae</taxon>
        <taxon>Eurotiales</taxon>
        <taxon>Aspergillaceae</taxon>
        <taxon>Aspergillus</taxon>
        <taxon>Aspergillus subgen. Aspergillus</taxon>
    </lineage>
</organism>
<feature type="domain" description="DUF6536" evidence="2">
    <location>
        <begin position="61"/>
        <end position="214"/>
    </location>
</feature>
<dbReference type="EMBL" id="KV878892">
    <property type="protein sequence ID" value="OJJ86721.1"/>
    <property type="molecule type" value="Genomic_DNA"/>
</dbReference>
<dbReference type="PANTHER" id="PTHR35395">
    <property type="entry name" value="DUF6536 DOMAIN-CONTAINING PROTEIN"/>
    <property type="match status" value="1"/>
</dbReference>
<keyword evidence="1" id="KW-0812">Transmembrane</keyword>
<dbReference type="OrthoDB" id="5429634at2759"/>
<evidence type="ECO:0000313" key="4">
    <source>
        <dbReference type="Proteomes" id="UP000184300"/>
    </source>
</evidence>
<dbReference type="GeneID" id="34466338"/>
<feature type="transmembrane region" description="Helical" evidence="1">
    <location>
        <begin position="65"/>
        <end position="91"/>
    </location>
</feature>
<protein>
    <recommendedName>
        <fullName evidence="2">DUF6536 domain-containing protein</fullName>
    </recommendedName>
</protein>
<dbReference type="Pfam" id="PF20163">
    <property type="entry name" value="DUF6536"/>
    <property type="match status" value="1"/>
</dbReference>
<proteinExistence type="predicted"/>
<sequence>MNGTPSSSQSTNQYWTCQSSKKDLNGPNTPLVLKLASCLPRRLAIRVEQRIQQAQENQREWVTGVLLCAFAAAIVLFLNVVLTIIAASIAYSKAGDQEFTSATLYRGKCSTSKNWVRGLLFLINVLSTIMLAASNYCMQCLSAPSRKIVDNAHTQQKWLDIGVPSMKNLCFVGWRRYILWILLLISSLPIHLICNSAVFSALGTNEYNVLLELADFDIKNPPDHDSAFASCFEKNVAMNMSDFYTQVAHFEELDKQKCIDTYAVDFVAGRGTLILITNDLTADNESLRLVATGNSRESYTSVPFMWMCDHSN</sequence>
<reference evidence="4" key="1">
    <citation type="journal article" date="2017" name="Genome Biol.">
        <title>Comparative genomics reveals high biological diversity and specific adaptations in the industrially and medically important fungal genus Aspergillus.</title>
        <authorList>
            <person name="de Vries R.P."/>
            <person name="Riley R."/>
            <person name="Wiebenga A."/>
            <person name="Aguilar-Osorio G."/>
            <person name="Amillis S."/>
            <person name="Uchima C.A."/>
            <person name="Anderluh G."/>
            <person name="Asadollahi M."/>
            <person name="Askin M."/>
            <person name="Barry K."/>
            <person name="Battaglia E."/>
            <person name="Bayram O."/>
            <person name="Benocci T."/>
            <person name="Braus-Stromeyer S.A."/>
            <person name="Caldana C."/>
            <person name="Canovas D."/>
            <person name="Cerqueira G.C."/>
            <person name="Chen F."/>
            <person name="Chen W."/>
            <person name="Choi C."/>
            <person name="Clum A."/>
            <person name="Dos Santos R.A."/>
            <person name="Damasio A.R."/>
            <person name="Diallinas G."/>
            <person name="Emri T."/>
            <person name="Fekete E."/>
            <person name="Flipphi M."/>
            <person name="Freyberg S."/>
            <person name="Gallo A."/>
            <person name="Gournas C."/>
            <person name="Habgood R."/>
            <person name="Hainaut M."/>
            <person name="Harispe M.L."/>
            <person name="Henrissat B."/>
            <person name="Hilden K.S."/>
            <person name="Hope R."/>
            <person name="Hossain A."/>
            <person name="Karabika E."/>
            <person name="Karaffa L."/>
            <person name="Karanyi Z."/>
            <person name="Krasevec N."/>
            <person name="Kuo A."/>
            <person name="Kusch H."/>
            <person name="LaButti K."/>
            <person name="Lagendijk E.L."/>
            <person name="Lapidus A."/>
            <person name="Levasseur A."/>
            <person name="Lindquist E."/>
            <person name="Lipzen A."/>
            <person name="Logrieco A.F."/>
            <person name="MacCabe A."/>
            <person name="Maekelae M.R."/>
            <person name="Malavazi I."/>
            <person name="Melin P."/>
            <person name="Meyer V."/>
            <person name="Mielnichuk N."/>
            <person name="Miskei M."/>
            <person name="Molnar A.P."/>
            <person name="Mule G."/>
            <person name="Ngan C.Y."/>
            <person name="Orejas M."/>
            <person name="Orosz E."/>
            <person name="Ouedraogo J.P."/>
            <person name="Overkamp K.M."/>
            <person name="Park H.-S."/>
            <person name="Perrone G."/>
            <person name="Piumi F."/>
            <person name="Punt P.J."/>
            <person name="Ram A.F."/>
            <person name="Ramon A."/>
            <person name="Rauscher S."/>
            <person name="Record E."/>
            <person name="Riano-Pachon D.M."/>
            <person name="Robert V."/>
            <person name="Roehrig J."/>
            <person name="Ruller R."/>
            <person name="Salamov A."/>
            <person name="Salih N.S."/>
            <person name="Samson R.A."/>
            <person name="Sandor E."/>
            <person name="Sanguinetti M."/>
            <person name="Schuetze T."/>
            <person name="Sepcic K."/>
            <person name="Shelest E."/>
            <person name="Sherlock G."/>
            <person name="Sophianopoulou V."/>
            <person name="Squina F.M."/>
            <person name="Sun H."/>
            <person name="Susca A."/>
            <person name="Todd R.B."/>
            <person name="Tsang A."/>
            <person name="Unkles S.E."/>
            <person name="van de Wiele N."/>
            <person name="van Rossen-Uffink D."/>
            <person name="Oliveira J.V."/>
            <person name="Vesth T.C."/>
            <person name="Visser J."/>
            <person name="Yu J.-H."/>
            <person name="Zhou M."/>
            <person name="Andersen M.R."/>
            <person name="Archer D.B."/>
            <person name="Baker S.E."/>
            <person name="Benoit I."/>
            <person name="Brakhage A.A."/>
            <person name="Braus G.H."/>
            <person name="Fischer R."/>
            <person name="Frisvad J.C."/>
            <person name="Goldman G.H."/>
            <person name="Houbraken J."/>
            <person name="Oakley B."/>
            <person name="Pocsi I."/>
            <person name="Scazzocchio C."/>
            <person name="Seiboth B."/>
            <person name="vanKuyk P.A."/>
            <person name="Wortman J."/>
            <person name="Dyer P.S."/>
            <person name="Grigoriev I.V."/>
        </authorList>
    </citation>
    <scope>NUCLEOTIDE SEQUENCE [LARGE SCALE GENOMIC DNA]</scope>
    <source>
        <strain evidence="4">CBS 516.65</strain>
    </source>
</reference>
<keyword evidence="1" id="KW-0472">Membrane</keyword>
<feature type="transmembrane region" description="Helical" evidence="1">
    <location>
        <begin position="177"/>
        <end position="202"/>
    </location>
</feature>
<dbReference type="PANTHER" id="PTHR35395:SF1">
    <property type="entry name" value="DUF6536 DOMAIN-CONTAINING PROTEIN"/>
    <property type="match status" value="1"/>
</dbReference>
<dbReference type="Proteomes" id="UP000184300">
    <property type="component" value="Unassembled WGS sequence"/>
</dbReference>
<evidence type="ECO:0000259" key="2">
    <source>
        <dbReference type="Pfam" id="PF20163"/>
    </source>
</evidence>
<dbReference type="AlphaFoldDB" id="A0A1L9VS33"/>
<evidence type="ECO:0000256" key="1">
    <source>
        <dbReference type="SAM" id="Phobius"/>
    </source>
</evidence>
<feature type="transmembrane region" description="Helical" evidence="1">
    <location>
        <begin position="115"/>
        <end position="137"/>
    </location>
</feature>
<keyword evidence="4" id="KW-1185">Reference proteome</keyword>
<dbReference type="STRING" id="1160497.A0A1L9VS33"/>
<keyword evidence="1" id="KW-1133">Transmembrane helix</keyword>